<keyword evidence="2" id="KW-1185">Reference proteome</keyword>
<reference evidence="1 2" key="1">
    <citation type="submission" date="2021-02" db="EMBL/GenBank/DDBJ databases">
        <title>Paracoccus methylovroum sp.nov., a new methanol and methylamine utilizing methylotrophic denitrifer.</title>
        <authorList>
            <person name="Timsy T."/>
            <person name="Behrendt U."/>
            <person name="Ulrich A."/>
            <person name="Spanner T."/>
            <person name="Foesel B.U."/>
            <person name="Horn M.A."/>
            <person name="Kolb S."/>
        </authorList>
    </citation>
    <scope>NUCLEOTIDE SEQUENCE [LARGE SCALE GENOMIC DNA]</scope>
    <source>
        <strain evidence="1 2">H4-D09</strain>
    </source>
</reference>
<evidence type="ECO:0000313" key="1">
    <source>
        <dbReference type="EMBL" id="QRZ12925.1"/>
    </source>
</evidence>
<name>A0ABX7JFB0_9RHOB</name>
<dbReference type="RefSeq" id="WP_205293931.1">
    <property type="nucleotide sequence ID" value="NZ_CP070368.1"/>
</dbReference>
<sequence>MLLKMVREIYDRHLADPASDPFLMKLHSDDQEERYRRVKMVRDLAYRAKPFVIEPAALDLIATVQTGVKLVEDFGPLLLEAPLPFDSVWMEFEEDIGETRSQSGVLIQKVVGKILVCSLHRPSGEPLIEPLLFLTVDADGKLDMRADPFTSPRFISKYEGTQDERVSQFFGEAFPQTGWAILNAVGAMHLIAAKGGPLDANDEPMFSRPERRRMERAGALPVGAPPVVTRIRVNVQGRLHLQAVDDEEGGVGGARRRAHRVRGHYMRTAKGASWRKAHVRGLGPVNETVRVVEAGTVVHPSD</sequence>
<dbReference type="Proteomes" id="UP000663629">
    <property type="component" value="Chromosome 1"/>
</dbReference>
<evidence type="ECO:0000313" key="2">
    <source>
        <dbReference type="Proteomes" id="UP000663629"/>
    </source>
</evidence>
<proteinExistence type="predicted"/>
<protein>
    <submittedName>
        <fullName evidence="1">Uncharacterized protein</fullName>
    </submittedName>
</protein>
<organism evidence="1 2">
    <name type="scientific">Paracoccus methylovorus</name>
    <dbReference type="NCBI Taxonomy" id="2812658"/>
    <lineage>
        <taxon>Bacteria</taxon>
        <taxon>Pseudomonadati</taxon>
        <taxon>Pseudomonadota</taxon>
        <taxon>Alphaproteobacteria</taxon>
        <taxon>Rhodobacterales</taxon>
        <taxon>Paracoccaceae</taxon>
        <taxon>Paracoccus</taxon>
    </lineage>
</organism>
<accession>A0ABX7JFB0</accession>
<dbReference type="EMBL" id="CP070368">
    <property type="protein sequence ID" value="QRZ12925.1"/>
    <property type="molecule type" value="Genomic_DNA"/>
</dbReference>
<gene>
    <name evidence="1" type="ORF">JWJ88_10060</name>
</gene>